<comment type="caution">
    <text evidence="1">The sequence shown here is derived from an EMBL/GenBank/DDBJ whole genome shotgun (WGS) entry which is preliminary data.</text>
</comment>
<sequence length="278" mass="29874">MATATTKAPPLTTPFVFPKNCYMSEVVAFSAIGDNVSRNASVEYALYANPDRSAFAVCQPSGWKGDGTSSTFAFSPAVCPKSWVMYHMTMHKQVIEGTSTKTVTTGYCCSGREKIYPSGVPGLGIDYYSSNPVCLQSFASWQDVTLTGRLGGTGAEVTFTTGTAVQPAWRVAWEESDRPTLTPAPPSLKTGQSVLDWFPGEPLSTSGSGKICTSRDTCDRNDGAALGGILWAIVVPVVVVIALILAVWIWCVVHRSKKRKREAALRSQGETGMELKPQ</sequence>
<keyword evidence="2" id="KW-1185">Reference proteome</keyword>
<evidence type="ECO:0000313" key="2">
    <source>
        <dbReference type="Proteomes" id="UP000805649"/>
    </source>
</evidence>
<proteinExistence type="predicted"/>
<gene>
    <name evidence="1" type="ORF">CTRU02_213996</name>
</gene>
<reference evidence="1 2" key="1">
    <citation type="journal article" date="2020" name="Phytopathology">
        <title>Genome Sequence Resources of Colletotrichum truncatum, C. plurivorum, C. musicola, and C. sojae: Four Species Pathogenic to Soybean (Glycine max).</title>
        <authorList>
            <person name="Rogerio F."/>
            <person name="Boufleur T.R."/>
            <person name="Ciampi-Guillardi M."/>
            <person name="Sukno S.A."/>
            <person name="Thon M.R."/>
            <person name="Massola Junior N.S."/>
            <person name="Baroncelli R."/>
        </authorList>
    </citation>
    <scope>NUCLEOTIDE SEQUENCE [LARGE SCALE GENOMIC DNA]</scope>
    <source>
        <strain evidence="1 2">CMES1059</strain>
    </source>
</reference>
<dbReference type="Proteomes" id="UP000805649">
    <property type="component" value="Unassembled WGS sequence"/>
</dbReference>
<protein>
    <submittedName>
        <fullName evidence="1">Uncharacterized protein</fullName>
    </submittedName>
</protein>
<dbReference type="EMBL" id="VUJX02000010">
    <property type="protein sequence ID" value="KAL0931261.1"/>
    <property type="molecule type" value="Genomic_DNA"/>
</dbReference>
<organism evidence="1 2">
    <name type="scientific">Colletotrichum truncatum</name>
    <name type="common">Anthracnose fungus</name>
    <name type="synonym">Colletotrichum capsici</name>
    <dbReference type="NCBI Taxonomy" id="5467"/>
    <lineage>
        <taxon>Eukaryota</taxon>
        <taxon>Fungi</taxon>
        <taxon>Dikarya</taxon>
        <taxon>Ascomycota</taxon>
        <taxon>Pezizomycotina</taxon>
        <taxon>Sordariomycetes</taxon>
        <taxon>Hypocreomycetidae</taxon>
        <taxon>Glomerellales</taxon>
        <taxon>Glomerellaceae</taxon>
        <taxon>Colletotrichum</taxon>
        <taxon>Colletotrichum truncatum species complex</taxon>
    </lineage>
</organism>
<evidence type="ECO:0000313" key="1">
    <source>
        <dbReference type="EMBL" id="KAL0931261.1"/>
    </source>
</evidence>
<accession>A0ACC3YHC4</accession>
<name>A0ACC3YHC4_COLTU</name>